<protein>
    <submittedName>
        <fullName evidence="1">Uncharacterized protein</fullName>
    </submittedName>
</protein>
<reference evidence="1" key="1">
    <citation type="submission" date="2020-04" db="EMBL/GenBank/DDBJ databases">
        <authorList>
            <person name="Alioto T."/>
            <person name="Alioto T."/>
            <person name="Gomez Garrido J."/>
        </authorList>
    </citation>
    <scope>NUCLEOTIDE SEQUENCE</scope>
    <source>
        <strain evidence="1">A484AB</strain>
    </source>
</reference>
<proteinExistence type="predicted"/>
<keyword evidence="2" id="KW-1185">Reference proteome</keyword>
<name>A0A7D9LCT4_PARCT</name>
<dbReference type="Proteomes" id="UP001152795">
    <property type="component" value="Unassembled WGS sequence"/>
</dbReference>
<evidence type="ECO:0000313" key="2">
    <source>
        <dbReference type="Proteomes" id="UP001152795"/>
    </source>
</evidence>
<evidence type="ECO:0000313" key="1">
    <source>
        <dbReference type="EMBL" id="CAB4030194.1"/>
    </source>
</evidence>
<gene>
    <name evidence="1" type="ORF">PACLA_8A073674</name>
</gene>
<organism evidence="1 2">
    <name type="scientific">Paramuricea clavata</name>
    <name type="common">Red gorgonian</name>
    <name type="synonym">Violescent sea-whip</name>
    <dbReference type="NCBI Taxonomy" id="317549"/>
    <lineage>
        <taxon>Eukaryota</taxon>
        <taxon>Metazoa</taxon>
        <taxon>Cnidaria</taxon>
        <taxon>Anthozoa</taxon>
        <taxon>Octocorallia</taxon>
        <taxon>Malacalcyonacea</taxon>
        <taxon>Plexauridae</taxon>
        <taxon>Paramuricea</taxon>
    </lineage>
</organism>
<dbReference type="InterPro" id="IPR056601">
    <property type="entry name" value="Galaxin_dom"/>
</dbReference>
<dbReference type="PROSITE" id="PS50825">
    <property type="entry name" value="HYR"/>
    <property type="match status" value="1"/>
</dbReference>
<sequence length="205" mass="22496">MKKGEITTPVDWVIPITCTGGASYTVDPLNAKPGDKFGLGKHVITYSSSHTNHYAGKKGYLKCRVKFTVAICECPSIQTVRAKNLPGADKKSYVSWTEPKPNCTAQPSPSNPSMPSGRFSAGKSIVTYKYRVAHKFDLKCHVKIIVPGEFCDDTDYDPATHVCCCGKIYSKKDSKHRCCGQKYINPSKKMCCQGNKPVRLPGPCP</sequence>
<dbReference type="InterPro" id="IPR003410">
    <property type="entry name" value="HYR_dom"/>
</dbReference>
<comment type="caution">
    <text evidence="1">The sequence shown here is derived from an EMBL/GenBank/DDBJ whole genome shotgun (WGS) entry which is preliminary data.</text>
</comment>
<dbReference type="OrthoDB" id="10464849at2759"/>
<dbReference type="EMBL" id="CACRXK020016701">
    <property type="protein sequence ID" value="CAB4030194.1"/>
    <property type="molecule type" value="Genomic_DNA"/>
</dbReference>
<dbReference type="AlphaFoldDB" id="A0A7D9LCT4"/>
<accession>A0A7D9LCT4</accession>
<dbReference type="Pfam" id="PF24748">
    <property type="entry name" value="Galaxin_repeat"/>
    <property type="match status" value="1"/>
</dbReference>